<dbReference type="RefSeq" id="WP_214154501.1">
    <property type="nucleotide sequence ID" value="NZ_JAHBAY010000002.1"/>
</dbReference>
<gene>
    <name evidence="2" type="ORF">KIH74_04640</name>
</gene>
<dbReference type="SUPFAM" id="SSF52540">
    <property type="entry name" value="P-loop containing nucleoside triphosphate hydrolases"/>
    <property type="match status" value="1"/>
</dbReference>
<dbReference type="PANTHER" id="PTHR46411:SF3">
    <property type="entry name" value="AAA+ ATPASE DOMAIN-CONTAINING PROTEIN"/>
    <property type="match status" value="1"/>
</dbReference>
<dbReference type="Gene3D" id="3.40.50.300">
    <property type="entry name" value="P-loop containing nucleotide triphosphate hydrolases"/>
    <property type="match status" value="1"/>
</dbReference>
<dbReference type="Pfam" id="PF22977">
    <property type="entry name" value="WHD"/>
    <property type="match status" value="1"/>
</dbReference>
<dbReference type="EMBL" id="JAHBAY010000002">
    <property type="protein sequence ID" value="MBT0768197.1"/>
    <property type="molecule type" value="Genomic_DNA"/>
</dbReference>
<dbReference type="Pfam" id="PF00004">
    <property type="entry name" value="AAA"/>
    <property type="match status" value="1"/>
</dbReference>
<evidence type="ECO:0000259" key="1">
    <source>
        <dbReference type="SMART" id="SM00382"/>
    </source>
</evidence>
<dbReference type="InterPro" id="IPR003959">
    <property type="entry name" value="ATPase_AAA_core"/>
</dbReference>
<dbReference type="Proteomes" id="UP001197247">
    <property type="component" value="Unassembled WGS sequence"/>
</dbReference>
<organism evidence="2 3">
    <name type="scientific">Kineosporia corallincola</name>
    <dbReference type="NCBI Taxonomy" id="2835133"/>
    <lineage>
        <taxon>Bacteria</taxon>
        <taxon>Bacillati</taxon>
        <taxon>Actinomycetota</taxon>
        <taxon>Actinomycetes</taxon>
        <taxon>Kineosporiales</taxon>
        <taxon>Kineosporiaceae</taxon>
        <taxon>Kineosporia</taxon>
    </lineage>
</organism>
<proteinExistence type="predicted"/>
<dbReference type="GO" id="GO:0005524">
    <property type="term" value="F:ATP binding"/>
    <property type="evidence" value="ECO:0007669"/>
    <property type="project" value="UniProtKB-KW"/>
</dbReference>
<dbReference type="InterPro" id="IPR003593">
    <property type="entry name" value="AAA+_ATPase"/>
</dbReference>
<dbReference type="SMART" id="SM00382">
    <property type="entry name" value="AAA"/>
    <property type="match status" value="1"/>
</dbReference>
<dbReference type="PANTHER" id="PTHR46411">
    <property type="entry name" value="FAMILY ATPASE, PUTATIVE-RELATED"/>
    <property type="match status" value="1"/>
</dbReference>
<name>A0ABS5TAW3_9ACTN</name>
<sequence>MGDGIAARWERFLGGLDAAVQRRVHLRDQSLAQGETPAGDVSALLGSRLAVVEAWNGAPVLFGQLDRALDTLAGAAGLSRFEADLLAVLVAADVDPSLAVALDQLRPSGSPAERPTVGPVLEVLGVANVEPAVRAGLRAGGALHRAGLLRVHGAGPFMGRTLVLPDRVTGHLLGDHEPDAVLHPVLLHAVPLEWPGGEQISRYWQEGAGLVWVHGPLGDAGLSMAAGAAARHGLEVTAVDLSRAATDQQSVLVDAAVLETVLRGGVLVVTGLATDQTGQADPSGQAVPAVLHRLAAARIPAVVVSDTAWDPRWASWLPPTVPAPRLGEEQRRALWSARMGEGAKDPGQWRDLLALRVTPEEIHAVVDLTRLTTGEPTAADLLGTARRLSDQAGVMRRCDVTLDDLVLPSSTRSGLEEMISWGRHRDAVLAQGPLMGKGRGRGIAALFAGGSGTGKTLAAQAVAGSLGLDLYQVDLAAVVDKYIGEAEKRLARIFATAERLNCVLFFDEADALFGARTAVQDAHDRYANLEVSYLLQRLEQFDGLVVLATNLRGNLDAAFTRRLHFVLHFPEPDEDGRMSLWDSHLRHVAEFDTEDPVNTVVLSSVEGVTGGVIKNAVLAAAFAAHHDAQGRVGQRHLATALERELRKMGRRSTAVGRGADLAVSSAVPSVGARS</sequence>
<keyword evidence="2" id="KW-0547">Nucleotide-binding</keyword>
<dbReference type="InterPro" id="IPR027417">
    <property type="entry name" value="P-loop_NTPase"/>
</dbReference>
<feature type="domain" description="AAA+ ATPase" evidence="1">
    <location>
        <begin position="441"/>
        <end position="573"/>
    </location>
</feature>
<dbReference type="InterPro" id="IPR054472">
    <property type="entry name" value="WHD"/>
</dbReference>
<protein>
    <submittedName>
        <fullName evidence="2">ATP-binding protein</fullName>
    </submittedName>
</protein>
<keyword evidence="3" id="KW-1185">Reference proteome</keyword>
<evidence type="ECO:0000313" key="3">
    <source>
        <dbReference type="Proteomes" id="UP001197247"/>
    </source>
</evidence>
<evidence type="ECO:0000313" key="2">
    <source>
        <dbReference type="EMBL" id="MBT0768197.1"/>
    </source>
</evidence>
<comment type="caution">
    <text evidence="2">The sequence shown here is derived from an EMBL/GenBank/DDBJ whole genome shotgun (WGS) entry which is preliminary data.</text>
</comment>
<dbReference type="CDD" id="cd19481">
    <property type="entry name" value="RecA-like_protease"/>
    <property type="match status" value="1"/>
</dbReference>
<reference evidence="2 3" key="1">
    <citation type="submission" date="2021-05" db="EMBL/GenBank/DDBJ databases">
        <title>Kineosporia and Streptomyces sp. nov. two new marine actinobacteria isolated from Coral.</title>
        <authorList>
            <person name="Buangrab K."/>
            <person name="Sutthacheep M."/>
            <person name="Yeemin T."/>
            <person name="Harunari E."/>
            <person name="Igarashi Y."/>
            <person name="Kanchanasin P."/>
            <person name="Tanasupawat S."/>
            <person name="Phongsopitanun W."/>
        </authorList>
    </citation>
    <scope>NUCLEOTIDE SEQUENCE [LARGE SCALE GENOMIC DNA]</scope>
    <source>
        <strain evidence="2 3">J2-2</strain>
    </source>
</reference>
<accession>A0ABS5TAW3</accession>
<keyword evidence="2" id="KW-0067">ATP-binding</keyword>